<evidence type="ECO:0000256" key="3">
    <source>
        <dbReference type="ARBA" id="ARBA00022729"/>
    </source>
</evidence>
<evidence type="ECO:0000259" key="4">
    <source>
        <dbReference type="SMART" id="SM00642"/>
    </source>
</evidence>
<comment type="caution">
    <text evidence="5">The sequence shown here is derived from an EMBL/GenBank/DDBJ whole genome shotgun (WGS) entry which is preliminary data.</text>
</comment>
<dbReference type="PANTHER" id="PTHR10357:SF215">
    <property type="entry name" value="ALPHA-AMYLASE 1"/>
    <property type="match status" value="1"/>
</dbReference>
<dbReference type="SMART" id="SM00642">
    <property type="entry name" value="Aamy"/>
    <property type="match status" value="1"/>
</dbReference>
<dbReference type="InterPro" id="IPR019248">
    <property type="entry name" value="Glucodextran_C"/>
</dbReference>
<evidence type="ECO:0000313" key="6">
    <source>
        <dbReference type="Proteomes" id="UP000031586"/>
    </source>
</evidence>
<organism evidence="5 6">
    <name type="scientific">Vibrio owensii CAIM 1854 = LMG 25443</name>
    <dbReference type="NCBI Taxonomy" id="1229493"/>
    <lineage>
        <taxon>Bacteria</taxon>
        <taxon>Pseudomonadati</taxon>
        <taxon>Pseudomonadota</taxon>
        <taxon>Gammaproteobacteria</taxon>
        <taxon>Vibrionales</taxon>
        <taxon>Vibrionaceae</taxon>
        <taxon>Vibrio</taxon>
    </lineage>
</organism>
<keyword evidence="2" id="KW-0479">Metal-binding</keyword>
<dbReference type="SUPFAM" id="SSF51011">
    <property type="entry name" value="Glycosyl hydrolase domain"/>
    <property type="match status" value="1"/>
</dbReference>
<dbReference type="GO" id="GO:0005975">
    <property type="term" value="P:carbohydrate metabolic process"/>
    <property type="evidence" value="ECO:0007669"/>
    <property type="project" value="InterPro"/>
</dbReference>
<dbReference type="EMBL" id="JPRD01000017">
    <property type="protein sequence ID" value="KIF52873.1"/>
    <property type="molecule type" value="Genomic_DNA"/>
</dbReference>
<reference evidence="5 6" key="1">
    <citation type="submission" date="2014-07" db="EMBL/GenBank/DDBJ databases">
        <title>Unique and conserved regions in Vibrio harveyi and related species in comparison with the shrimp pathogen Vibrio harveyi CAIM 1792.</title>
        <authorList>
            <person name="Espinoza-Valles I."/>
            <person name="Vora G."/>
            <person name="Leekitcharoenphon P."/>
            <person name="Ussery D."/>
            <person name="Hoj L."/>
            <person name="Gomez-Gil B."/>
        </authorList>
    </citation>
    <scope>NUCLEOTIDE SEQUENCE [LARGE SCALE GENOMIC DNA]</scope>
    <source>
        <strain evidence="6">CAIM 1854 / LMG 25443</strain>
    </source>
</reference>
<dbReference type="Pfam" id="PF09985">
    <property type="entry name" value="Glucodextran_C"/>
    <property type="match status" value="1"/>
</dbReference>
<dbReference type="RefSeq" id="WP_020195372.1">
    <property type="nucleotide sequence ID" value="NZ_BAOH01000020.1"/>
</dbReference>
<gene>
    <name evidence="5" type="ORF">H735_11855</name>
</gene>
<dbReference type="SUPFAM" id="SSF49344">
    <property type="entry name" value="CBD9-like"/>
    <property type="match status" value="1"/>
</dbReference>
<keyword evidence="3" id="KW-0732">Signal</keyword>
<proteinExistence type="predicted"/>
<dbReference type="PATRIC" id="fig|1229493.5.peg.1468"/>
<protein>
    <submittedName>
        <fullName evidence="5">Alpha-amylase</fullName>
    </submittedName>
</protein>
<dbReference type="Pfam" id="PF00128">
    <property type="entry name" value="Alpha-amylase"/>
    <property type="match status" value="1"/>
</dbReference>
<evidence type="ECO:0000256" key="2">
    <source>
        <dbReference type="ARBA" id="ARBA00022723"/>
    </source>
</evidence>
<sequence>MFETLPNPMNKIKILPLAIALALSGCGSDETTPADTGNHVASPDWQDQIIYFLMIDRFNDGDNTLNDQGQNEYDPTSDKKFSGGDLVGVSDKLGYIEDLGATSIWITPPVANQWWDAEQNYGGYHGYWARDFQKVDEHFGDMESYQALAREVHARNMFLIQDIVTNHVGNFFTYDDPYNYDPSLPCQGFRLIENALPAGQELPYPLNMNECKEDGTGIYHWTPSITDHNDPVQEKIWQLSDLDDLNTSDPEVRAYLKESYRKWIREVGVDGFRIDTVKFVEHDFWNDFLHADDGVMTQAVDTGRDNFLTFGEVFETSTPYNTEGEEKMLTYIGESGSPEQLTSVLNFPLQATMTRVFAAGQPTDYLRFRLEKMMEMFPNPYIMPNFIDNHDMPRFLSQGSVNDMKQALITMMAVPGIPVIYQGTEQAMSAARDAMFAGGYREDGDYVDSFDQNSEMYLFIQELAKLRTENKVMTRGEMKVIGSDKAGAGVFAFTRTLDNDEVLVVMNTSNSPMLMNQLDVEQAGGTVFQQQIMSNWADAPEQLIADENGHITLELPAKAAVIYSKTNDTQSVDTPDLNIQLAQDWEGQTITDDIVIAGTANANEKLNLVVDGNLETAQAITVSADGQFSVTLSTRHFAIGEQQHRFAIYSTEKKAGIEDVNFVSDLSWSNTPDDTIDDAGDAQDGMGGPNGNYSLPTDPTFDKDNSQLAINKAEVFTVGSNVRLTFTMDKITDTWLPPNGFDHVGFTIFIDLPEEAATNLTELPKINASMPSGTWSRNAVVFGWQSSIYNTQGANATTWGEAVTPAPMVTVDKANNTISMDFASDALGRPDSLDGIRFYVTTWDLDGLSATYRPLEQDKGPWNFSGGASDESKIWDDLPIITLSE</sequence>
<accession>A0A0C1VSL6</accession>
<dbReference type="Proteomes" id="UP000031586">
    <property type="component" value="Unassembled WGS sequence"/>
</dbReference>
<dbReference type="InterPro" id="IPR013780">
    <property type="entry name" value="Glyco_hydro_b"/>
</dbReference>
<dbReference type="InterPro" id="IPR017853">
    <property type="entry name" value="GH"/>
</dbReference>
<feature type="domain" description="Glycosyl hydrolase family 13 catalytic" evidence="4">
    <location>
        <begin position="52"/>
        <end position="467"/>
    </location>
</feature>
<evidence type="ECO:0000313" key="5">
    <source>
        <dbReference type="EMBL" id="KIF52873.1"/>
    </source>
</evidence>
<comment type="cofactor">
    <cofactor evidence="1">
        <name>Ca(2+)</name>
        <dbReference type="ChEBI" id="CHEBI:29108"/>
    </cofactor>
</comment>
<dbReference type="PANTHER" id="PTHR10357">
    <property type="entry name" value="ALPHA-AMYLASE FAMILY MEMBER"/>
    <property type="match status" value="1"/>
</dbReference>
<dbReference type="Gene3D" id="3.20.20.80">
    <property type="entry name" value="Glycosidases"/>
    <property type="match status" value="1"/>
</dbReference>
<evidence type="ECO:0000256" key="1">
    <source>
        <dbReference type="ARBA" id="ARBA00001913"/>
    </source>
</evidence>
<name>A0A0C1VSL6_9VIBR</name>
<dbReference type="GO" id="GO:0046872">
    <property type="term" value="F:metal ion binding"/>
    <property type="evidence" value="ECO:0007669"/>
    <property type="project" value="UniProtKB-KW"/>
</dbReference>
<dbReference type="Gene3D" id="2.60.40.1180">
    <property type="entry name" value="Golgi alpha-mannosidase II"/>
    <property type="match status" value="1"/>
</dbReference>
<dbReference type="InterPro" id="IPR006047">
    <property type="entry name" value="GH13_cat_dom"/>
</dbReference>
<dbReference type="AlphaFoldDB" id="A0A0C1VSL6"/>
<dbReference type="Gene3D" id="2.60.40.1190">
    <property type="match status" value="1"/>
</dbReference>
<dbReference type="SUPFAM" id="SSF51445">
    <property type="entry name" value="(Trans)glycosidases"/>
    <property type="match status" value="1"/>
</dbReference>